<evidence type="ECO:0000313" key="1">
    <source>
        <dbReference type="EMBL" id="CUV30231.1"/>
    </source>
</evidence>
<sequence length="76" mass="8394">MTDHGRLRLVGGGMLVDRFRPLRDCRTRLTERPIRGAMLTFEALAELEATEGLPYLPATPCQATISIAPDGPYHLS</sequence>
<name>A0A0S4V727_RALSL</name>
<gene>
    <name evidence="1" type="ORF">RUN1985_v1_620019</name>
</gene>
<accession>A0A0S4V727</accession>
<protein>
    <submittedName>
        <fullName evidence="1">Uncharacterized protein</fullName>
    </submittedName>
</protein>
<organism evidence="1">
    <name type="scientific">Ralstonia solanacearum</name>
    <name type="common">Pseudomonas solanacearum</name>
    <dbReference type="NCBI Taxonomy" id="305"/>
    <lineage>
        <taxon>Bacteria</taxon>
        <taxon>Pseudomonadati</taxon>
        <taxon>Pseudomonadota</taxon>
        <taxon>Betaproteobacteria</taxon>
        <taxon>Burkholderiales</taxon>
        <taxon>Burkholderiaceae</taxon>
        <taxon>Ralstonia</taxon>
        <taxon>Ralstonia solanacearum species complex</taxon>
    </lineage>
</organism>
<dbReference type="AlphaFoldDB" id="A0A0S4V727"/>
<proteinExistence type="predicted"/>
<dbReference type="EMBL" id="LN899824">
    <property type="protein sequence ID" value="CUV30231.1"/>
    <property type="molecule type" value="Genomic_DNA"/>
</dbReference>
<reference evidence="1" key="1">
    <citation type="submission" date="2015-10" db="EMBL/GenBank/DDBJ databases">
        <authorList>
            <person name="Gilbert D.G."/>
        </authorList>
    </citation>
    <scope>NUCLEOTIDE SEQUENCE</scope>
    <source>
        <strain evidence="1">Phyl III-seqv23</strain>
    </source>
</reference>